<keyword evidence="2" id="KW-1185">Reference proteome</keyword>
<evidence type="ECO:0000313" key="2">
    <source>
        <dbReference type="Proteomes" id="UP001619911"/>
    </source>
</evidence>
<proteinExistence type="predicted"/>
<dbReference type="EMBL" id="JAUIYO010000026">
    <property type="protein sequence ID" value="MFK2827211.1"/>
    <property type="molecule type" value="Genomic_DNA"/>
</dbReference>
<evidence type="ECO:0000313" key="1">
    <source>
        <dbReference type="EMBL" id="MFK2827211.1"/>
    </source>
</evidence>
<dbReference type="Proteomes" id="UP001619911">
    <property type="component" value="Unassembled WGS sequence"/>
</dbReference>
<protein>
    <submittedName>
        <fullName evidence="1">Replication protein</fullName>
    </submittedName>
</protein>
<comment type="caution">
    <text evidence="1">The sequence shown here is derived from an EMBL/GenBank/DDBJ whole genome shotgun (WGS) entry which is preliminary data.</text>
</comment>
<organism evidence="1 2">
    <name type="scientific">Bacillus lumedeiriae</name>
    <dbReference type="NCBI Taxonomy" id="3058829"/>
    <lineage>
        <taxon>Bacteria</taxon>
        <taxon>Bacillati</taxon>
        <taxon>Bacillota</taxon>
        <taxon>Bacilli</taxon>
        <taxon>Bacillales</taxon>
        <taxon>Bacillaceae</taxon>
        <taxon>Bacillus</taxon>
    </lineage>
</organism>
<reference evidence="1 2" key="1">
    <citation type="submission" date="2023-07" db="EMBL/GenBank/DDBJ databases">
        <title>Bacillus lucianemedeirus sp. nov, a new species isolated from an immunobiological production facility.</title>
        <authorList>
            <person name="Costa L.V."/>
            <person name="Miranda R.V.S.L."/>
            <person name="Brandao M.L.L."/>
            <person name="Reis C.M.F."/>
            <person name="Frazao A.M."/>
            <person name="Cruz F.V."/>
            <person name="Baio P.V.P."/>
            <person name="Veras J.F.C."/>
            <person name="Ramos J.N."/>
            <person name="Vieira V."/>
        </authorList>
    </citation>
    <scope>NUCLEOTIDE SEQUENCE [LARGE SCALE GENOMIC DNA]</scope>
    <source>
        <strain evidence="1 2">B190/17</strain>
    </source>
</reference>
<accession>A0ABW8IEX1</accession>
<gene>
    <name evidence="1" type="ORF">QYG89_16445</name>
</gene>
<sequence length="433" mass="51020">MENLKLEETSLDRAKGHVLFHHKQADGWITLARKEKSGAWKQYHYRPEQLASEMSEWLGEDVYFSQNTFYKPQRRIENIRQLRALYVDVDCHLLNFDPAWVVGKLDLEIFQETLPNPNIIIFSGRGLVCIWMLEPVPYKALPLWQAIQNYFCEQLQYVGADTKSIDATRVFRVAGSVNSKNGQEVVVQYRHDYRYVLRDLQGDYLPELAPAQPKKPGRKPKIVHLHNVRNLHYSRLLDLVRLVHLRDYDVQGHRELFCFLYRYWSCCLTDDTADALEQMLEFNSEFKEPLPEREVIRATRSAEKAWIAKSDAKANEEAIAKGYPGAGYNLKNATIIKWLEITTEEQEHLRTIIDGNEKRRRKRVRDKKRVTEKRREQGVVAREEYLEQQKDKTEDKLWQLQQAIERHPKATKAELAKLLGVHRSHLYRLLKQL</sequence>
<dbReference type="RefSeq" id="WP_404319266.1">
    <property type="nucleotide sequence ID" value="NZ_JAUIYO010000026.1"/>
</dbReference>
<name>A0ABW8IEX1_9BACI</name>